<dbReference type="CDD" id="cd02966">
    <property type="entry name" value="TlpA_like_family"/>
    <property type="match status" value="1"/>
</dbReference>
<dbReference type="OrthoDB" id="6399635at2"/>
<evidence type="ECO:0000256" key="1">
    <source>
        <dbReference type="ARBA" id="ARBA00004196"/>
    </source>
</evidence>
<evidence type="ECO:0000259" key="6">
    <source>
        <dbReference type="PROSITE" id="PS51352"/>
    </source>
</evidence>
<dbReference type="Pfam" id="PF00578">
    <property type="entry name" value="AhpC-TSA"/>
    <property type="match status" value="1"/>
</dbReference>
<evidence type="ECO:0000313" key="7">
    <source>
        <dbReference type="EMBL" id="AUD04155.1"/>
    </source>
</evidence>
<dbReference type="Gene3D" id="3.40.30.10">
    <property type="entry name" value="Glutaredoxin"/>
    <property type="match status" value="1"/>
</dbReference>
<reference evidence="7 8" key="1">
    <citation type="submission" date="2017-11" db="EMBL/GenBank/DDBJ databases">
        <title>Taxonomic description and genome sequences of Spirosoma HA7 sp. nov., isolated from pollen microhabitat of Corylus avellana.</title>
        <authorList>
            <person name="Ambika Manirajan B."/>
            <person name="Suarez C."/>
            <person name="Ratering S."/>
            <person name="Geissler-Plaum R."/>
            <person name="Cardinale M."/>
            <person name="Sylvia S."/>
        </authorList>
    </citation>
    <scope>NUCLEOTIDE SEQUENCE [LARGE SCALE GENOMIC DNA]</scope>
    <source>
        <strain evidence="7 8">HA7</strain>
    </source>
</reference>
<feature type="chain" id="PRO_5014901240" description="Thioredoxin domain-containing protein" evidence="5">
    <location>
        <begin position="27"/>
        <end position="355"/>
    </location>
</feature>
<dbReference type="Pfam" id="PF14289">
    <property type="entry name" value="DUF4369"/>
    <property type="match status" value="1"/>
</dbReference>
<evidence type="ECO:0000256" key="4">
    <source>
        <dbReference type="ARBA" id="ARBA00023284"/>
    </source>
</evidence>
<dbReference type="RefSeq" id="WP_100990221.1">
    <property type="nucleotide sequence ID" value="NZ_CP025096.1"/>
</dbReference>
<evidence type="ECO:0000256" key="3">
    <source>
        <dbReference type="ARBA" id="ARBA00023157"/>
    </source>
</evidence>
<dbReference type="PROSITE" id="PS51352">
    <property type="entry name" value="THIOREDOXIN_2"/>
    <property type="match status" value="1"/>
</dbReference>
<dbReference type="KEGG" id="spir:CWM47_21345"/>
<comment type="subcellular location">
    <subcellularLocation>
        <location evidence="1">Cell envelope</location>
    </subcellularLocation>
</comment>
<sequence>MKTPLTLKTLLLALLGQLAASHPSCSQPTYLIKARLTGLNSSTVVIQYSRQGMLIKDTVRVHQSQLTHSMAMTDGAIATLVLSPSTQLPFWLDSPIISITGTSGSVPYLTCTGTPENDLLELYRKTIERPYNLRKQGKSSAEVDAIVLQKDKATRQFIAQHPTTLTAAYLLYWQAIHDTTIFDQLEFLLDKLSPPVKASYWAQRTLIRINNVQNRPRVGKSLPAFSLPDATGKTISLTSFPGKYVLLDFWGTWCVPCIQGIPELKSVHEKYKSRLAIISIALERPADRQKWLKAIDKYGLSWTQTAEFRSAQEGINELYNIKEYPTYLLADPNGVLVAKLAYGEVESQLDQFLSK</sequence>
<name>A0A2K8Z2S9_9BACT</name>
<evidence type="ECO:0000256" key="5">
    <source>
        <dbReference type="SAM" id="SignalP"/>
    </source>
</evidence>
<dbReference type="InterPro" id="IPR000866">
    <property type="entry name" value="AhpC/TSA"/>
</dbReference>
<keyword evidence="8" id="KW-1185">Reference proteome</keyword>
<feature type="signal peptide" evidence="5">
    <location>
        <begin position="1"/>
        <end position="26"/>
    </location>
</feature>
<feature type="domain" description="Thioredoxin" evidence="6">
    <location>
        <begin position="216"/>
        <end position="355"/>
    </location>
</feature>
<keyword evidence="2" id="KW-0201">Cytochrome c-type biogenesis</keyword>
<evidence type="ECO:0000313" key="8">
    <source>
        <dbReference type="Proteomes" id="UP000232883"/>
    </source>
</evidence>
<keyword evidence="4" id="KW-0676">Redox-active center</keyword>
<dbReference type="GO" id="GO:0016209">
    <property type="term" value="F:antioxidant activity"/>
    <property type="evidence" value="ECO:0007669"/>
    <property type="project" value="InterPro"/>
</dbReference>
<organism evidence="7 8">
    <name type="scientific">Spirosoma pollinicola</name>
    <dbReference type="NCBI Taxonomy" id="2057025"/>
    <lineage>
        <taxon>Bacteria</taxon>
        <taxon>Pseudomonadati</taxon>
        <taxon>Bacteroidota</taxon>
        <taxon>Cytophagia</taxon>
        <taxon>Cytophagales</taxon>
        <taxon>Cytophagaceae</taxon>
        <taxon>Spirosoma</taxon>
    </lineage>
</organism>
<protein>
    <recommendedName>
        <fullName evidence="6">Thioredoxin domain-containing protein</fullName>
    </recommendedName>
</protein>
<dbReference type="InterPro" id="IPR036249">
    <property type="entry name" value="Thioredoxin-like_sf"/>
</dbReference>
<dbReference type="PANTHER" id="PTHR42852:SF6">
    <property type="entry name" value="THIOL:DISULFIDE INTERCHANGE PROTEIN DSBE"/>
    <property type="match status" value="1"/>
</dbReference>
<dbReference type="SUPFAM" id="SSF52833">
    <property type="entry name" value="Thioredoxin-like"/>
    <property type="match status" value="1"/>
</dbReference>
<proteinExistence type="predicted"/>
<dbReference type="InterPro" id="IPR013766">
    <property type="entry name" value="Thioredoxin_domain"/>
</dbReference>
<dbReference type="GO" id="GO:0030313">
    <property type="term" value="C:cell envelope"/>
    <property type="evidence" value="ECO:0007669"/>
    <property type="project" value="UniProtKB-SubCell"/>
</dbReference>
<keyword evidence="5" id="KW-0732">Signal</keyword>
<keyword evidence="3" id="KW-1015">Disulfide bond</keyword>
<dbReference type="GO" id="GO:0017004">
    <property type="term" value="P:cytochrome complex assembly"/>
    <property type="evidence" value="ECO:0007669"/>
    <property type="project" value="UniProtKB-KW"/>
</dbReference>
<dbReference type="EMBL" id="CP025096">
    <property type="protein sequence ID" value="AUD04155.1"/>
    <property type="molecule type" value="Genomic_DNA"/>
</dbReference>
<dbReference type="InterPro" id="IPR025380">
    <property type="entry name" value="DUF4369"/>
</dbReference>
<gene>
    <name evidence="7" type="ORF">CWM47_21345</name>
</gene>
<dbReference type="InterPro" id="IPR050553">
    <property type="entry name" value="Thioredoxin_ResA/DsbE_sf"/>
</dbReference>
<dbReference type="GO" id="GO:0016491">
    <property type="term" value="F:oxidoreductase activity"/>
    <property type="evidence" value="ECO:0007669"/>
    <property type="project" value="InterPro"/>
</dbReference>
<dbReference type="AlphaFoldDB" id="A0A2K8Z2S9"/>
<accession>A0A2K8Z2S9</accession>
<evidence type="ECO:0000256" key="2">
    <source>
        <dbReference type="ARBA" id="ARBA00022748"/>
    </source>
</evidence>
<dbReference type="Proteomes" id="UP000232883">
    <property type="component" value="Chromosome"/>
</dbReference>
<dbReference type="PANTHER" id="PTHR42852">
    <property type="entry name" value="THIOL:DISULFIDE INTERCHANGE PROTEIN DSBE"/>
    <property type="match status" value="1"/>
</dbReference>